<dbReference type="InParanoid" id="A0A316V9I9"/>
<dbReference type="GeneID" id="37022284"/>
<name>A0A316V9I9_9BASI</name>
<organism evidence="3 4">
    <name type="scientific">Meira miltonrushii</name>
    <dbReference type="NCBI Taxonomy" id="1280837"/>
    <lineage>
        <taxon>Eukaryota</taxon>
        <taxon>Fungi</taxon>
        <taxon>Dikarya</taxon>
        <taxon>Basidiomycota</taxon>
        <taxon>Ustilaginomycotina</taxon>
        <taxon>Exobasidiomycetes</taxon>
        <taxon>Exobasidiales</taxon>
        <taxon>Brachybasidiaceae</taxon>
        <taxon>Meira</taxon>
    </lineage>
</organism>
<sequence length="353" mass="40671">MRGFLVVLIIATIDLALVHSASRPASPNGVNLNEWSKLVEVPADHSPLEYPTYSQSRQKFPSTRPKSPPAKPVNLKEWSKLVEVPADHHPLEYPSLDSPIKDHERVHVLHFPSTKSNPNSPPGKMNGVVKSPKRKRVLDTGIVEARVPTRRAQLKAMIQAKTAKEEHYTELENIRMDSPENNVSGQEPVAQAFHPIQENSNTLGTQNPELNFKPSKNRKILDAQAKLKKKETDQRWYKKYMNNIKTDPEAMKAYKMKRKSMLYTNKAEKITNPVEKENYLRRVREVASYSRKRYAHRMKAKTGFVDKQSKRYHDSALAIKAGTATEEDIKRVQERRRRSREAYHKKKIRKNAE</sequence>
<feature type="chain" id="PRO_5016418741" evidence="2">
    <location>
        <begin position="21"/>
        <end position="353"/>
    </location>
</feature>
<dbReference type="RefSeq" id="XP_025354458.1">
    <property type="nucleotide sequence ID" value="XM_025500503.1"/>
</dbReference>
<dbReference type="Proteomes" id="UP000245771">
    <property type="component" value="Unassembled WGS sequence"/>
</dbReference>
<feature type="region of interest" description="Disordered" evidence="1">
    <location>
        <begin position="329"/>
        <end position="353"/>
    </location>
</feature>
<feature type="region of interest" description="Disordered" evidence="1">
    <location>
        <begin position="111"/>
        <end position="132"/>
    </location>
</feature>
<evidence type="ECO:0000256" key="1">
    <source>
        <dbReference type="SAM" id="MobiDB-lite"/>
    </source>
</evidence>
<feature type="compositionally biased region" description="Polar residues" evidence="1">
    <location>
        <begin position="52"/>
        <end position="65"/>
    </location>
</feature>
<dbReference type="AlphaFoldDB" id="A0A316V9I9"/>
<reference evidence="3 4" key="1">
    <citation type="journal article" date="2018" name="Mol. Biol. Evol.">
        <title>Broad Genomic Sampling Reveals a Smut Pathogenic Ancestry of the Fungal Clade Ustilaginomycotina.</title>
        <authorList>
            <person name="Kijpornyongpan T."/>
            <person name="Mondo S.J."/>
            <person name="Barry K."/>
            <person name="Sandor L."/>
            <person name="Lee J."/>
            <person name="Lipzen A."/>
            <person name="Pangilinan J."/>
            <person name="LaButti K."/>
            <person name="Hainaut M."/>
            <person name="Henrissat B."/>
            <person name="Grigoriev I.V."/>
            <person name="Spatafora J.W."/>
            <person name="Aime M.C."/>
        </authorList>
    </citation>
    <scope>NUCLEOTIDE SEQUENCE [LARGE SCALE GENOMIC DNA]</scope>
    <source>
        <strain evidence="3 4">MCA 3882</strain>
    </source>
</reference>
<feature type="signal peptide" evidence="2">
    <location>
        <begin position="1"/>
        <end position="20"/>
    </location>
</feature>
<feature type="compositionally biased region" description="Basic residues" evidence="1">
    <location>
        <begin position="333"/>
        <end position="353"/>
    </location>
</feature>
<evidence type="ECO:0000313" key="3">
    <source>
        <dbReference type="EMBL" id="PWN34156.1"/>
    </source>
</evidence>
<dbReference type="EMBL" id="KZ819604">
    <property type="protein sequence ID" value="PWN34156.1"/>
    <property type="molecule type" value="Genomic_DNA"/>
</dbReference>
<evidence type="ECO:0000256" key="2">
    <source>
        <dbReference type="SAM" id="SignalP"/>
    </source>
</evidence>
<keyword evidence="2" id="KW-0732">Signal</keyword>
<keyword evidence="4" id="KW-1185">Reference proteome</keyword>
<evidence type="ECO:0000313" key="4">
    <source>
        <dbReference type="Proteomes" id="UP000245771"/>
    </source>
</evidence>
<accession>A0A316V9I9</accession>
<protein>
    <submittedName>
        <fullName evidence="3">Uncharacterized protein</fullName>
    </submittedName>
</protein>
<gene>
    <name evidence="3" type="ORF">FA14DRAFT_173860</name>
</gene>
<feature type="region of interest" description="Disordered" evidence="1">
    <location>
        <begin position="49"/>
        <end position="73"/>
    </location>
</feature>
<proteinExistence type="predicted"/>